<dbReference type="InterPro" id="IPR036513">
    <property type="entry name" value="STAS_dom_sf"/>
</dbReference>
<gene>
    <name evidence="7" type="ORF">NH26_00745</name>
</gene>
<feature type="transmembrane region" description="Helical" evidence="5">
    <location>
        <begin position="21"/>
        <end position="43"/>
    </location>
</feature>
<dbReference type="NCBIfam" id="TIGR00815">
    <property type="entry name" value="sulP"/>
    <property type="match status" value="1"/>
</dbReference>
<feature type="transmembrane region" description="Helical" evidence="5">
    <location>
        <begin position="349"/>
        <end position="367"/>
    </location>
</feature>
<feature type="transmembrane region" description="Helical" evidence="5">
    <location>
        <begin position="101"/>
        <end position="125"/>
    </location>
</feature>
<reference evidence="7 8" key="1">
    <citation type="journal article" date="2012" name="Int. J. Syst. Evol. Microbiol.">
        <title>Flammeovirga pacifica sp. nov., isolated from deep-sea sediment.</title>
        <authorList>
            <person name="Xu H."/>
            <person name="Fu Y."/>
            <person name="Yang N."/>
            <person name="Ding Z."/>
            <person name="Lai Q."/>
            <person name="Zeng R."/>
        </authorList>
    </citation>
    <scope>NUCLEOTIDE SEQUENCE [LARGE SCALE GENOMIC DNA]</scope>
    <source>
        <strain evidence="8">DSM 24597 / LMG 26175 / WPAGA1</strain>
    </source>
</reference>
<evidence type="ECO:0000313" key="7">
    <source>
        <dbReference type="EMBL" id="OHX64977.1"/>
    </source>
</evidence>
<dbReference type="STRING" id="915059.NH26_00745"/>
<dbReference type="EMBL" id="JRYR02000001">
    <property type="protein sequence ID" value="OHX64977.1"/>
    <property type="molecule type" value="Genomic_DNA"/>
</dbReference>
<name>A0A1S1YVD4_FLAPC</name>
<dbReference type="Proteomes" id="UP000179797">
    <property type="component" value="Unassembled WGS sequence"/>
</dbReference>
<evidence type="ECO:0000256" key="2">
    <source>
        <dbReference type="ARBA" id="ARBA00022692"/>
    </source>
</evidence>
<feature type="transmembrane region" description="Helical" evidence="5">
    <location>
        <begin position="205"/>
        <end position="228"/>
    </location>
</feature>
<protein>
    <submittedName>
        <fullName evidence="7">Sodium-independent anion transporter</fullName>
    </submittedName>
</protein>
<feature type="domain" description="STAS" evidence="6">
    <location>
        <begin position="435"/>
        <end position="549"/>
    </location>
</feature>
<dbReference type="AlphaFoldDB" id="A0A1S1YVD4"/>
<feature type="transmembrane region" description="Helical" evidence="5">
    <location>
        <begin position="379"/>
        <end position="410"/>
    </location>
</feature>
<feature type="transmembrane region" description="Helical" evidence="5">
    <location>
        <begin position="286"/>
        <end position="303"/>
    </location>
</feature>
<feature type="transmembrane region" description="Helical" evidence="5">
    <location>
        <begin position="323"/>
        <end position="342"/>
    </location>
</feature>
<feature type="transmembrane region" description="Helical" evidence="5">
    <location>
        <begin position="175"/>
        <end position="193"/>
    </location>
</feature>
<dbReference type="GO" id="GO:0016020">
    <property type="term" value="C:membrane"/>
    <property type="evidence" value="ECO:0007669"/>
    <property type="project" value="UniProtKB-SubCell"/>
</dbReference>
<feature type="transmembrane region" description="Helical" evidence="5">
    <location>
        <begin position="132"/>
        <end position="155"/>
    </location>
</feature>
<evidence type="ECO:0000259" key="6">
    <source>
        <dbReference type="PROSITE" id="PS50801"/>
    </source>
</evidence>
<dbReference type="CDD" id="cd07042">
    <property type="entry name" value="STAS_SulP_like_sulfate_transporter"/>
    <property type="match status" value="1"/>
</dbReference>
<keyword evidence="3 5" id="KW-1133">Transmembrane helix</keyword>
<dbReference type="RefSeq" id="WP_044224446.1">
    <property type="nucleotide sequence ID" value="NZ_JRYR02000001.1"/>
</dbReference>
<comment type="caution">
    <text evidence="7">The sequence shown here is derived from an EMBL/GenBank/DDBJ whole genome shotgun (WGS) entry which is preliminary data.</text>
</comment>
<dbReference type="InterPro" id="IPR011547">
    <property type="entry name" value="SLC26A/SulP_dom"/>
</dbReference>
<accession>A0A1S1YVD4</accession>
<proteinExistence type="predicted"/>
<keyword evidence="8" id="KW-1185">Reference proteome</keyword>
<dbReference type="OrthoDB" id="9771198at2"/>
<dbReference type="InterPro" id="IPR018045">
    <property type="entry name" value="S04_transporter_CS"/>
</dbReference>
<evidence type="ECO:0000256" key="4">
    <source>
        <dbReference type="ARBA" id="ARBA00023136"/>
    </source>
</evidence>
<feature type="transmembrane region" description="Helical" evidence="5">
    <location>
        <begin position="248"/>
        <end position="266"/>
    </location>
</feature>
<keyword evidence="2 5" id="KW-0812">Transmembrane</keyword>
<dbReference type="PANTHER" id="PTHR11814">
    <property type="entry name" value="SULFATE TRANSPORTER"/>
    <property type="match status" value="1"/>
</dbReference>
<evidence type="ECO:0000256" key="1">
    <source>
        <dbReference type="ARBA" id="ARBA00004141"/>
    </source>
</evidence>
<dbReference type="Pfam" id="PF01740">
    <property type="entry name" value="STAS"/>
    <property type="match status" value="1"/>
</dbReference>
<organism evidence="7 8">
    <name type="scientific">Flammeovirga pacifica</name>
    <dbReference type="NCBI Taxonomy" id="915059"/>
    <lineage>
        <taxon>Bacteria</taxon>
        <taxon>Pseudomonadati</taxon>
        <taxon>Bacteroidota</taxon>
        <taxon>Cytophagia</taxon>
        <taxon>Cytophagales</taxon>
        <taxon>Flammeovirgaceae</taxon>
        <taxon>Flammeovirga</taxon>
    </lineage>
</organism>
<comment type="subcellular location">
    <subcellularLocation>
        <location evidence="1">Membrane</location>
        <topology evidence="1">Multi-pass membrane protein</topology>
    </subcellularLocation>
</comment>
<feature type="transmembrane region" description="Helical" evidence="5">
    <location>
        <begin position="77"/>
        <end position="95"/>
    </location>
</feature>
<evidence type="ECO:0000313" key="8">
    <source>
        <dbReference type="Proteomes" id="UP000179797"/>
    </source>
</evidence>
<keyword evidence="4 5" id="KW-0472">Membrane</keyword>
<sequence>MQKSTFIAPWIGDYKKSFLSGDISAGITVGIMLIPQGMAYASLAGLPPVYGLYAAMIPQLIYAFLGTSRQVSVGPVAIDSMLIAATVSSVASVGSENYLSAILLLTLIIGVFQVVFGWIGFGFLVNFLSKPVISGFTSAAAFVIGIDQLKNILGIEVARGNTISTVSGIISQYDIYNYAALMIGLIGIFLIRLTKKWSKKIPGSLVAVIVGLLIMQFIPIDIDVLGVIPQGMPSVTIPVFDLELIKQLLPSALAIALIAYMESISVSKALQMKHKGEYQIDNNKEFVALGMADIIGSFFGAFHTTGGFSRSAVNEQAGAKTNLANIISSGILFVTLLFLTPFFEQLPKAIIASIILVAVYGLIDTSYPKFLWKTKREDFYMLIITFIITLIVGIQEGVLLGMILSLLLLVKRTAKPHIAVLAKLKGSTEYRNTKRFDDVEERQDILIIRQDAQLYFANSNYFSEKVKNEVKKKTDIKVLVLHFGSVSNIDSTALSVLEDLVYDLKQEGIRTYFTDVIGPVRDFLTRVGLMHRLGKDHFFLDVQSAIDFYDQKGNQIELRRNFERAIQSNDFEERKI</sequence>
<dbReference type="Gene3D" id="3.30.750.24">
    <property type="entry name" value="STAS domain"/>
    <property type="match status" value="1"/>
</dbReference>
<dbReference type="Pfam" id="PF00916">
    <property type="entry name" value="Sulfate_transp"/>
    <property type="match status" value="1"/>
</dbReference>
<dbReference type="InterPro" id="IPR001902">
    <property type="entry name" value="SLC26A/SulP_fam"/>
</dbReference>
<evidence type="ECO:0000256" key="3">
    <source>
        <dbReference type="ARBA" id="ARBA00022989"/>
    </source>
</evidence>
<evidence type="ECO:0000256" key="5">
    <source>
        <dbReference type="SAM" id="Phobius"/>
    </source>
</evidence>
<dbReference type="PROSITE" id="PS50801">
    <property type="entry name" value="STAS"/>
    <property type="match status" value="1"/>
</dbReference>
<feature type="transmembrane region" description="Helical" evidence="5">
    <location>
        <begin position="49"/>
        <end position="65"/>
    </location>
</feature>
<dbReference type="PROSITE" id="PS01130">
    <property type="entry name" value="SLC26A"/>
    <property type="match status" value="1"/>
</dbReference>
<dbReference type="InterPro" id="IPR002645">
    <property type="entry name" value="STAS_dom"/>
</dbReference>
<dbReference type="GO" id="GO:0008271">
    <property type="term" value="F:secondary active sulfate transmembrane transporter activity"/>
    <property type="evidence" value="ECO:0007669"/>
    <property type="project" value="InterPro"/>
</dbReference>
<dbReference type="SUPFAM" id="SSF52091">
    <property type="entry name" value="SpoIIaa-like"/>
    <property type="match status" value="1"/>
</dbReference>